<name>A0A7R9C0I0_9CRUS</name>
<dbReference type="EMBL" id="CAJPEX010006865">
    <property type="protein sequence ID" value="CAG0924225.1"/>
    <property type="molecule type" value="Genomic_DNA"/>
</dbReference>
<dbReference type="Gene3D" id="1.10.1450.10">
    <property type="entry name" value="Tetraspanin"/>
    <property type="match status" value="1"/>
</dbReference>
<dbReference type="InterPro" id="IPR008952">
    <property type="entry name" value="Tetraspanin_EC2_sf"/>
</dbReference>
<keyword evidence="3 6" id="KW-1133">Transmembrane helix</keyword>
<comment type="subcellular location">
    <subcellularLocation>
        <location evidence="1">Membrane</location>
        <topology evidence="1">Multi-pass membrane protein</topology>
    </subcellularLocation>
</comment>
<feature type="region of interest" description="Disordered" evidence="5">
    <location>
        <begin position="453"/>
        <end position="484"/>
    </location>
</feature>
<dbReference type="EMBL" id="OA888902">
    <property type="protein sequence ID" value="CAD7284073.1"/>
    <property type="molecule type" value="Genomic_DNA"/>
</dbReference>
<reference evidence="7" key="1">
    <citation type="submission" date="2020-11" db="EMBL/GenBank/DDBJ databases">
        <authorList>
            <person name="Tran Van P."/>
        </authorList>
    </citation>
    <scope>NUCLEOTIDE SEQUENCE</scope>
</reference>
<evidence type="ECO:0000256" key="6">
    <source>
        <dbReference type="SAM" id="Phobius"/>
    </source>
</evidence>
<feature type="transmembrane region" description="Helical" evidence="6">
    <location>
        <begin position="12"/>
        <end position="36"/>
    </location>
</feature>
<evidence type="ECO:0000313" key="8">
    <source>
        <dbReference type="Proteomes" id="UP000678499"/>
    </source>
</evidence>
<protein>
    <recommendedName>
        <fullName evidence="9">Tetraspanin</fullName>
    </recommendedName>
</protein>
<sequence length="484" mass="51683">MFLLQWEAMRYYRLWIYACNAVLLASALVLLAYATLVSADYRLAFIPHSSLLHPSLVYAYLALLAQSGCVQALGCYAAVKLDPRLLRAYWAVLLVLLLGDVATGLVWVFRYDRICRDLVPELKRRLVAEYGMDPGFTRAWDRLQVEARCCGADGPEDFNLTDAFNDGGGGVGGGGGYFMSVHVPATCCHPSHALPVRALANAEPESGGSGGGGGVPSFSSSSSSSSSTSVGNTAAAAAASERAKRSNHRDRHWQPPPTKPSPKLPQKLGQKPGPGKRQRNLNVTCVDADLAPRAEAHELACGQVLKKWVGDAAEVLFVLGFCVIAFSKICFLGLLRYEIKEMIQKIKMLRCEEAAAAAAGGGLGHDYADITQNHVSHQQQLLLHQAPPVSSSMAGECPSDSACGEEAATPCQQLEEQDEALLQRPTPVHTRLNHLNPNYDSASEHSNAALIPLLGGGTAGGGQEAHEMDDLAQASAGPGRQTEI</sequence>
<accession>A0A7R9C0I0</accession>
<feature type="transmembrane region" description="Helical" evidence="6">
    <location>
        <begin position="56"/>
        <end position="79"/>
    </location>
</feature>
<evidence type="ECO:0000313" key="7">
    <source>
        <dbReference type="EMBL" id="CAD7284073.1"/>
    </source>
</evidence>
<evidence type="ECO:0000256" key="4">
    <source>
        <dbReference type="ARBA" id="ARBA00023136"/>
    </source>
</evidence>
<feature type="compositionally biased region" description="Pro residues" evidence="5">
    <location>
        <begin position="254"/>
        <end position="263"/>
    </location>
</feature>
<keyword evidence="8" id="KW-1185">Reference proteome</keyword>
<evidence type="ECO:0000256" key="5">
    <source>
        <dbReference type="SAM" id="MobiDB-lite"/>
    </source>
</evidence>
<keyword evidence="2 6" id="KW-0812">Transmembrane</keyword>
<proteinExistence type="predicted"/>
<organism evidence="7">
    <name type="scientific">Notodromas monacha</name>
    <dbReference type="NCBI Taxonomy" id="399045"/>
    <lineage>
        <taxon>Eukaryota</taxon>
        <taxon>Metazoa</taxon>
        <taxon>Ecdysozoa</taxon>
        <taxon>Arthropoda</taxon>
        <taxon>Crustacea</taxon>
        <taxon>Oligostraca</taxon>
        <taxon>Ostracoda</taxon>
        <taxon>Podocopa</taxon>
        <taxon>Podocopida</taxon>
        <taxon>Cypridocopina</taxon>
        <taxon>Cypridoidea</taxon>
        <taxon>Cyprididae</taxon>
        <taxon>Notodromas</taxon>
    </lineage>
</organism>
<feature type="compositionally biased region" description="Gly residues" evidence="5">
    <location>
        <begin position="454"/>
        <end position="463"/>
    </location>
</feature>
<dbReference type="InterPro" id="IPR018499">
    <property type="entry name" value="Tetraspanin/Peripherin"/>
</dbReference>
<dbReference type="Proteomes" id="UP000678499">
    <property type="component" value="Unassembled WGS sequence"/>
</dbReference>
<evidence type="ECO:0000256" key="3">
    <source>
        <dbReference type="ARBA" id="ARBA00022989"/>
    </source>
</evidence>
<dbReference type="AlphaFoldDB" id="A0A7R9C0I0"/>
<feature type="region of interest" description="Disordered" evidence="5">
    <location>
        <begin position="202"/>
        <end position="281"/>
    </location>
</feature>
<dbReference type="PANTHER" id="PTHR19282">
    <property type="entry name" value="TETRASPANIN"/>
    <property type="match status" value="1"/>
</dbReference>
<evidence type="ECO:0008006" key="9">
    <source>
        <dbReference type="Google" id="ProtNLM"/>
    </source>
</evidence>
<dbReference type="SUPFAM" id="SSF48652">
    <property type="entry name" value="Tetraspanin"/>
    <property type="match status" value="1"/>
</dbReference>
<feature type="transmembrane region" description="Helical" evidence="6">
    <location>
        <begin position="315"/>
        <end position="335"/>
    </location>
</feature>
<evidence type="ECO:0000256" key="1">
    <source>
        <dbReference type="ARBA" id="ARBA00004141"/>
    </source>
</evidence>
<dbReference type="PANTHER" id="PTHR19282:SF554">
    <property type="entry name" value="ANTIGEN, PUTATIVE-RELATED"/>
    <property type="match status" value="1"/>
</dbReference>
<dbReference type="GO" id="GO:0005886">
    <property type="term" value="C:plasma membrane"/>
    <property type="evidence" value="ECO:0007669"/>
    <property type="project" value="TreeGrafter"/>
</dbReference>
<evidence type="ECO:0000256" key="2">
    <source>
        <dbReference type="ARBA" id="ARBA00022692"/>
    </source>
</evidence>
<dbReference type="Pfam" id="PF00335">
    <property type="entry name" value="Tetraspanin"/>
    <property type="match status" value="1"/>
</dbReference>
<keyword evidence="4 6" id="KW-0472">Membrane</keyword>
<gene>
    <name evidence="7" type="ORF">NMOB1V02_LOCUS11681</name>
</gene>
<feature type="compositionally biased region" description="Low complexity" evidence="5">
    <location>
        <begin position="216"/>
        <end position="240"/>
    </location>
</feature>
<dbReference type="OrthoDB" id="10054572at2759"/>
<feature type="transmembrane region" description="Helical" evidence="6">
    <location>
        <begin position="88"/>
        <end position="109"/>
    </location>
</feature>